<comment type="caution">
    <text evidence="3">The sequence shown here is derived from an EMBL/GenBank/DDBJ whole genome shotgun (WGS) entry which is preliminary data.</text>
</comment>
<dbReference type="EMBL" id="RFES01000003">
    <property type="protein sequence ID" value="RSO58818.1"/>
    <property type="molecule type" value="Genomic_DNA"/>
</dbReference>
<reference evidence="3 4" key="1">
    <citation type="submission" date="2018-10" db="EMBL/GenBank/DDBJ databases">
        <title>GWAS and RNA-Seq identify cryptic mechanisms of antimicrobial resistance in Acinetobacter baumannii.</title>
        <authorList>
            <person name="Sahl J.W."/>
        </authorList>
    </citation>
    <scope>NUCLEOTIDE SEQUENCE [LARGE SCALE GENOMIC DNA]</scope>
    <source>
        <strain evidence="3 4">TG41018</strain>
    </source>
</reference>
<dbReference type="InterPro" id="IPR012336">
    <property type="entry name" value="Thioredoxin-like_fold"/>
</dbReference>
<dbReference type="AlphaFoldDB" id="A0A429K496"/>
<dbReference type="SUPFAM" id="SSF52833">
    <property type="entry name" value="Thioredoxin-like"/>
    <property type="match status" value="1"/>
</dbReference>
<evidence type="ECO:0000259" key="2">
    <source>
        <dbReference type="PROSITE" id="PS51352"/>
    </source>
</evidence>
<organism evidence="3 4">
    <name type="scientific">Acinetobacter lactucae</name>
    <dbReference type="NCBI Taxonomy" id="1785128"/>
    <lineage>
        <taxon>Bacteria</taxon>
        <taxon>Pseudomonadati</taxon>
        <taxon>Pseudomonadota</taxon>
        <taxon>Gammaproteobacteria</taxon>
        <taxon>Moraxellales</taxon>
        <taxon>Moraxellaceae</taxon>
        <taxon>Acinetobacter</taxon>
        <taxon>Acinetobacter calcoaceticus/baumannii complex</taxon>
    </lineage>
</organism>
<accession>A0A429K496</accession>
<gene>
    <name evidence="3" type="ORF">EA756_06435</name>
</gene>
<dbReference type="Proteomes" id="UP000276905">
    <property type="component" value="Unassembled WGS sequence"/>
</dbReference>
<dbReference type="Pfam" id="PF13462">
    <property type="entry name" value="Thioredoxin_4"/>
    <property type="match status" value="1"/>
</dbReference>
<dbReference type="PANTHER" id="PTHR13887">
    <property type="entry name" value="GLUTATHIONE S-TRANSFERASE KAPPA"/>
    <property type="match status" value="1"/>
</dbReference>
<dbReference type="PROSITE" id="PS51352">
    <property type="entry name" value="THIOREDOXIN_2"/>
    <property type="match status" value="1"/>
</dbReference>
<protein>
    <submittedName>
        <fullName evidence="3">DsbA family protein</fullName>
    </submittedName>
</protein>
<feature type="domain" description="Thioredoxin" evidence="2">
    <location>
        <begin position="1"/>
        <end position="170"/>
    </location>
</feature>
<comment type="similarity">
    <text evidence="1">Belongs to the thioredoxin family. DsbA subfamily.</text>
</comment>
<evidence type="ECO:0000256" key="1">
    <source>
        <dbReference type="ARBA" id="ARBA00005791"/>
    </source>
</evidence>
<proteinExistence type="inferred from homology"/>
<dbReference type="InterPro" id="IPR013766">
    <property type="entry name" value="Thioredoxin_domain"/>
</dbReference>
<evidence type="ECO:0000313" key="4">
    <source>
        <dbReference type="Proteomes" id="UP000276905"/>
    </source>
</evidence>
<dbReference type="RefSeq" id="WP_125698570.1">
    <property type="nucleotide sequence ID" value="NZ_RFES01000003.1"/>
</dbReference>
<dbReference type="Gene3D" id="3.40.30.10">
    <property type="entry name" value="Glutaredoxin"/>
    <property type="match status" value="1"/>
</dbReference>
<dbReference type="PANTHER" id="PTHR13887:SF55">
    <property type="entry name" value="SLR0313 PROTEIN"/>
    <property type="match status" value="1"/>
</dbReference>
<evidence type="ECO:0000313" key="3">
    <source>
        <dbReference type="EMBL" id="RSO58818.1"/>
    </source>
</evidence>
<name>A0A429K496_9GAMM</name>
<dbReference type="InterPro" id="IPR036249">
    <property type="entry name" value="Thioredoxin-like_sf"/>
</dbReference>
<sequence length="170" mass="19321">MSLRIAVSSQDHMQGNPDAIIELVEYGDYQCPYCGEAYPNVKKVQEVLGNKLRFIFRNFPLEAHPNALHAAIAAEVAGDMGKFWEMHDMLYENQNQLDDAHLITFVQKLGLNVKEFEEKFSESKYVERVEKDMEGALRSGLNGTPSFYINGVKYNGSYEASEILAYIENL</sequence>